<evidence type="ECO:0000256" key="6">
    <source>
        <dbReference type="ARBA" id="ARBA00022679"/>
    </source>
</evidence>
<dbReference type="InterPro" id="IPR015421">
    <property type="entry name" value="PyrdxlP-dep_Trfase_major"/>
</dbReference>
<dbReference type="CDD" id="cd00609">
    <property type="entry name" value="AAT_like"/>
    <property type="match status" value="1"/>
</dbReference>
<dbReference type="InterPro" id="IPR015422">
    <property type="entry name" value="PyrdxlP-dep_Trfase_small"/>
</dbReference>
<comment type="catalytic activity">
    <reaction evidence="8">
        <text>L-aspartate + 2-oxoglutarate = oxaloacetate + L-glutamate</text>
        <dbReference type="Rhea" id="RHEA:21824"/>
        <dbReference type="ChEBI" id="CHEBI:16452"/>
        <dbReference type="ChEBI" id="CHEBI:16810"/>
        <dbReference type="ChEBI" id="CHEBI:29985"/>
        <dbReference type="ChEBI" id="CHEBI:29991"/>
        <dbReference type="EC" id="2.6.1.1"/>
    </reaction>
</comment>
<reference evidence="10" key="2">
    <citation type="submission" date="2023-01" db="EMBL/GenBank/DDBJ databases">
        <authorList>
            <person name="Sun Q."/>
            <person name="Evtushenko L."/>
        </authorList>
    </citation>
    <scope>NUCLEOTIDE SEQUENCE</scope>
    <source>
        <strain evidence="10">VKM B-2347</strain>
    </source>
</reference>
<evidence type="ECO:0000313" key="11">
    <source>
        <dbReference type="Proteomes" id="UP001143372"/>
    </source>
</evidence>
<dbReference type="Pfam" id="PF00155">
    <property type="entry name" value="Aminotran_1_2"/>
    <property type="match status" value="1"/>
</dbReference>
<evidence type="ECO:0000256" key="3">
    <source>
        <dbReference type="ARBA" id="ARBA00011738"/>
    </source>
</evidence>
<evidence type="ECO:0000256" key="4">
    <source>
        <dbReference type="ARBA" id="ARBA00012753"/>
    </source>
</evidence>
<proteinExistence type="inferred from homology"/>
<keyword evidence="5 10" id="KW-0032">Aminotransferase</keyword>
<comment type="similarity">
    <text evidence="2">Belongs to the class-I pyridoxal-phosphate-dependent aminotransferase family.</text>
</comment>
<dbReference type="EC" id="2.6.1.1" evidence="4"/>
<evidence type="ECO:0000256" key="1">
    <source>
        <dbReference type="ARBA" id="ARBA00001933"/>
    </source>
</evidence>
<keyword evidence="7" id="KW-0663">Pyridoxal phosphate</keyword>
<dbReference type="PANTHER" id="PTHR46383">
    <property type="entry name" value="ASPARTATE AMINOTRANSFERASE"/>
    <property type="match status" value="1"/>
</dbReference>
<evidence type="ECO:0000259" key="9">
    <source>
        <dbReference type="Pfam" id="PF00155"/>
    </source>
</evidence>
<evidence type="ECO:0000256" key="7">
    <source>
        <dbReference type="ARBA" id="ARBA00022898"/>
    </source>
</evidence>
<feature type="domain" description="Aminotransferase class I/classII large" evidence="9">
    <location>
        <begin position="32"/>
        <end position="392"/>
    </location>
</feature>
<comment type="subunit">
    <text evidence="3">Homodimer.</text>
</comment>
<dbReference type="GO" id="GO:0006520">
    <property type="term" value="P:amino acid metabolic process"/>
    <property type="evidence" value="ECO:0007669"/>
    <property type="project" value="InterPro"/>
</dbReference>
<dbReference type="Proteomes" id="UP001143372">
    <property type="component" value="Unassembled WGS sequence"/>
</dbReference>
<dbReference type="FunFam" id="3.40.640.10:FF:000033">
    <property type="entry name" value="Aspartate aminotransferase"/>
    <property type="match status" value="1"/>
</dbReference>
<evidence type="ECO:0000256" key="2">
    <source>
        <dbReference type="ARBA" id="ARBA00007441"/>
    </source>
</evidence>
<name>A0A9W6IZK5_9HYPH</name>
<dbReference type="GO" id="GO:0030170">
    <property type="term" value="F:pyridoxal phosphate binding"/>
    <property type="evidence" value="ECO:0007669"/>
    <property type="project" value="InterPro"/>
</dbReference>
<dbReference type="RefSeq" id="WP_271166948.1">
    <property type="nucleotide sequence ID" value="NZ_BSFI01000002.1"/>
</dbReference>
<dbReference type="SUPFAM" id="SSF53383">
    <property type="entry name" value="PLP-dependent transferases"/>
    <property type="match status" value="1"/>
</dbReference>
<dbReference type="PANTHER" id="PTHR46383:SF1">
    <property type="entry name" value="ASPARTATE AMINOTRANSFERASE"/>
    <property type="match status" value="1"/>
</dbReference>
<keyword evidence="6" id="KW-0808">Transferase</keyword>
<evidence type="ECO:0000256" key="8">
    <source>
        <dbReference type="ARBA" id="ARBA00049185"/>
    </source>
</evidence>
<dbReference type="InterPro" id="IPR004839">
    <property type="entry name" value="Aminotransferase_I/II_large"/>
</dbReference>
<evidence type="ECO:0000256" key="5">
    <source>
        <dbReference type="ARBA" id="ARBA00022576"/>
    </source>
</evidence>
<comment type="cofactor">
    <cofactor evidence="1">
        <name>pyridoxal 5'-phosphate</name>
        <dbReference type="ChEBI" id="CHEBI:597326"/>
    </cofactor>
</comment>
<accession>A0A9W6IZK5</accession>
<protein>
    <recommendedName>
        <fullName evidence="4">aspartate transaminase</fullName>
        <ecNumber evidence="4">2.6.1.1</ecNumber>
    </recommendedName>
</protein>
<gene>
    <name evidence="10" type="primary">aatA3</name>
    <name evidence="10" type="ORF">GCM10008179_03210</name>
</gene>
<reference evidence="10" key="1">
    <citation type="journal article" date="2014" name="Int. J. Syst. Evol. Microbiol.">
        <title>Complete genome sequence of Corynebacterium casei LMG S-19264T (=DSM 44701T), isolated from a smear-ripened cheese.</title>
        <authorList>
            <consortium name="US DOE Joint Genome Institute (JGI-PGF)"/>
            <person name="Walter F."/>
            <person name="Albersmeier A."/>
            <person name="Kalinowski J."/>
            <person name="Ruckert C."/>
        </authorList>
    </citation>
    <scope>NUCLEOTIDE SEQUENCE</scope>
    <source>
        <strain evidence="10">VKM B-2347</strain>
    </source>
</reference>
<dbReference type="InterPro" id="IPR015424">
    <property type="entry name" value="PyrdxlP-dep_Trfase"/>
</dbReference>
<dbReference type="GO" id="GO:0004069">
    <property type="term" value="F:L-aspartate:2-oxoglutarate aminotransferase activity"/>
    <property type="evidence" value="ECO:0007669"/>
    <property type="project" value="UniProtKB-EC"/>
</dbReference>
<organism evidence="10 11">
    <name type="scientific">Hansschlegelia plantiphila</name>
    <dbReference type="NCBI Taxonomy" id="374655"/>
    <lineage>
        <taxon>Bacteria</taxon>
        <taxon>Pseudomonadati</taxon>
        <taxon>Pseudomonadota</taxon>
        <taxon>Alphaproteobacteria</taxon>
        <taxon>Hyphomicrobiales</taxon>
        <taxon>Methylopilaceae</taxon>
        <taxon>Hansschlegelia</taxon>
    </lineage>
</organism>
<dbReference type="AlphaFoldDB" id="A0A9W6IZK5"/>
<dbReference type="InterPro" id="IPR050596">
    <property type="entry name" value="AspAT/PAT-like"/>
</dbReference>
<comment type="caution">
    <text evidence="10">The sequence shown here is derived from an EMBL/GenBank/DDBJ whole genome shotgun (WGS) entry which is preliminary data.</text>
</comment>
<dbReference type="Gene3D" id="3.90.1150.10">
    <property type="entry name" value="Aspartate Aminotransferase, domain 1"/>
    <property type="match status" value="1"/>
</dbReference>
<sequence>MAFLADALSRVKPSATIAVSQKARELKAAGRDIIGLGAGEPDFDTPQNIKDAAIDAIRRGETKYPPVAGIAPLREAIAQKFKRENGLDYKPSQTIVATGGKQILYNAFVATLNPGDEVIVPAPYWVSYPEMVALNGGTPVIVDTRQEDGFKLRAEALDAAITPKTKWVLLNSPSNPSGAAYARDEIKALTDVLLRHPHVWVLTDDMYEHLVFGGFQFTTPAQVEPGLYDRTLTMNGVSKAYCMTGWRIGYAAGPDALIKAMEMVQGQQTSGACTIAQWAALEALSGPQDFLPGFREAFERRRDLVVSMLNQASGLNCPKPEGAFYVYPSCAGTIGKTAPTGRTIATDEDFVSELLESEGVAVVHGSAFGLGPNFRISYAAADETLEEACRRIQRFCGSLR</sequence>
<evidence type="ECO:0000313" key="10">
    <source>
        <dbReference type="EMBL" id="GLK66683.1"/>
    </source>
</evidence>
<dbReference type="EMBL" id="BSFI01000002">
    <property type="protein sequence ID" value="GLK66683.1"/>
    <property type="molecule type" value="Genomic_DNA"/>
</dbReference>
<keyword evidence="11" id="KW-1185">Reference proteome</keyword>
<dbReference type="Gene3D" id="3.40.640.10">
    <property type="entry name" value="Type I PLP-dependent aspartate aminotransferase-like (Major domain)"/>
    <property type="match status" value="1"/>
</dbReference>